<dbReference type="PROSITE" id="PS01131">
    <property type="entry name" value="RRNA_A_DIMETH"/>
    <property type="match status" value="1"/>
</dbReference>
<name>A0A1I2HDI5_9BACT</name>
<dbReference type="EC" id="2.1.1.223" evidence="6"/>
<comment type="function">
    <text evidence="6">Specifically methylates the adenine in position 37 of tRNA(1)(Val) (anticodon cmo5UAC).</text>
</comment>
<comment type="catalytic activity">
    <reaction evidence="6">
        <text>adenosine(37) in tRNA1(Val) + S-adenosyl-L-methionine = N(6)-methyladenosine(37) in tRNA1(Val) + S-adenosyl-L-homocysteine + H(+)</text>
        <dbReference type="Rhea" id="RHEA:43160"/>
        <dbReference type="Rhea" id="RHEA-COMP:10369"/>
        <dbReference type="Rhea" id="RHEA-COMP:10370"/>
        <dbReference type="ChEBI" id="CHEBI:15378"/>
        <dbReference type="ChEBI" id="CHEBI:57856"/>
        <dbReference type="ChEBI" id="CHEBI:59789"/>
        <dbReference type="ChEBI" id="CHEBI:74411"/>
        <dbReference type="ChEBI" id="CHEBI:74449"/>
        <dbReference type="EC" id="2.1.1.223"/>
    </reaction>
</comment>
<organism evidence="8 9">
    <name type="scientific">Thermoflexibacter ruber</name>
    <dbReference type="NCBI Taxonomy" id="1003"/>
    <lineage>
        <taxon>Bacteria</taxon>
        <taxon>Pseudomonadati</taxon>
        <taxon>Bacteroidota</taxon>
        <taxon>Cytophagia</taxon>
        <taxon>Cytophagales</taxon>
        <taxon>Thermoflexibacteraceae</taxon>
        <taxon>Thermoflexibacter</taxon>
    </lineage>
</organism>
<keyword evidence="3 6" id="KW-0808">Transferase</keyword>
<dbReference type="InterPro" id="IPR050210">
    <property type="entry name" value="tRNA_Adenine-N(6)_MTase"/>
</dbReference>
<protein>
    <recommendedName>
        <fullName evidence="6">tRNA1(Val) (adenine(37)-N6)-methyltransferase</fullName>
        <ecNumber evidence="6">2.1.1.223</ecNumber>
    </recommendedName>
    <alternativeName>
        <fullName evidence="6">tRNA m6A37 methyltransferase</fullName>
    </alternativeName>
</protein>
<evidence type="ECO:0000256" key="1">
    <source>
        <dbReference type="ARBA" id="ARBA00022490"/>
    </source>
</evidence>
<evidence type="ECO:0000313" key="9">
    <source>
        <dbReference type="Proteomes" id="UP000199513"/>
    </source>
</evidence>
<dbReference type="GO" id="GO:0000179">
    <property type="term" value="F:rRNA (adenine-N6,N6-)-dimethyltransferase activity"/>
    <property type="evidence" value="ECO:0007669"/>
    <property type="project" value="InterPro"/>
</dbReference>
<dbReference type="InterPro" id="IPR029063">
    <property type="entry name" value="SAM-dependent_MTases_sf"/>
</dbReference>
<dbReference type="Proteomes" id="UP000199513">
    <property type="component" value="Unassembled WGS sequence"/>
</dbReference>
<feature type="domain" description="Methyltransferase small" evidence="7">
    <location>
        <begin position="40"/>
        <end position="130"/>
    </location>
</feature>
<dbReference type="RefSeq" id="WP_091546296.1">
    <property type="nucleotide sequence ID" value="NZ_FONY01000023.1"/>
</dbReference>
<evidence type="ECO:0000256" key="2">
    <source>
        <dbReference type="ARBA" id="ARBA00022603"/>
    </source>
</evidence>
<keyword evidence="4 6" id="KW-0949">S-adenosyl-L-methionine</keyword>
<dbReference type="PROSITE" id="PS00092">
    <property type="entry name" value="N6_MTASE"/>
    <property type="match status" value="1"/>
</dbReference>
<keyword evidence="5 6" id="KW-0819">tRNA processing</keyword>
<keyword evidence="2 6" id="KW-0489">Methyltransferase</keyword>
<dbReference type="AlphaFoldDB" id="A0A1I2HDI5"/>
<dbReference type="EMBL" id="FONY01000023">
    <property type="protein sequence ID" value="SFF27659.1"/>
    <property type="molecule type" value="Genomic_DNA"/>
</dbReference>
<evidence type="ECO:0000256" key="3">
    <source>
        <dbReference type="ARBA" id="ARBA00022679"/>
    </source>
</evidence>
<evidence type="ECO:0000256" key="6">
    <source>
        <dbReference type="HAMAP-Rule" id="MF_01872"/>
    </source>
</evidence>
<comment type="subcellular location">
    <subcellularLocation>
        <location evidence="6">Cytoplasm</location>
    </subcellularLocation>
</comment>
<dbReference type="OrthoDB" id="5383291at2"/>
<gene>
    <name evidence="8" type="ORF">SAMN04488541_102338</name>
</gene>
<dbReference type="InterPro" id="IPR020596">
    <property type="entry name" value="rRNA_Ade_Mease_Trfase_CS"/>
</dbReference>
<dbReference type="Pfam" id="PF05175">
    <property type="entry name" value="MTS"/>
    <property type="match status" value="1"/>
</dbReference>
<dbReference type="CDD" id="cd02440">
    <property type="entry name" value="AdoMet_MTases"/>
    <property type="match status" value="1"/>
</dbReference>
<dbReference type="InterPro" id="IPR002052">
    <property type="entry name" value="DNA_methylase_N6_adenine_CS"/>
</dbReference>
<dbReference type="PANTHER" id="PTHR47739">
    <property type="entry name" value="TRNA1(VAL) (ADENINE(37)-N6)-METHYLTRANSFERASE"/>
    <property type="match status" value="1"/>
</dbReference>
<dbReference type="GO" id="GO:0016430">
    <property type="term" value="F:tRNA (adenine-N6)-methyltransferase activity"/>
    <property type="evidence" value="ECO:0007669"/>
    <property type="project" value="UniProtKB-UniRule"/>
</dbReference>
<sequence>MPNTYFQFKQFRIEQANCAMKVSTDACILGAYVAKNYAQSPRTILDIGAGTGVLSLMLAQASQANITAIEIDEKSFLQAKSNFANSTWTDRLHIFYQSFQEYFNAFSPTLSYDLLICNPPFFVNSLKSEKKEKNLARHTDSLPFEDLLIGAEKLTHQGSLFVVLLPIRESEIFENILQDFYLQSAYLQVIEKLFISDNPSKQPHRVILTLKKSSQNYDSKIITKLLTIKDATDAYTSDFVDLMKDYYLYL</sequence>
<dbReference type="STRING" id="1003.SAMN04488541_102338"/>
<evidence type="ECO:0000256" key="4">
    <source>
        <dbReference type="ARBA" id="ARBA00022691"/>
    </source>
</evidence>
<keyword evidence="1 6" id="KW-0963">Cytoplasm</keyword>
<accession>A0A1I2HDI5</accession>
<proteinExistence type="inferred from homology"/>
<dbReference type="InterPro" id="IPR007848">
    <property type="entry name" value="Small_mtfrase_dom"/>
</dbReference>
<evidence type="ECO:0000313" key="8">
    <source>
        <dbReference type="EMBL" id="SFF27659.1"/>
    </source>
</evidence>
<dbReference type="InterPro" id="IPR022882">
    <property type="entry name" value="tRNA_adenine-N6_MeTrfase"/>
</dbReference>
<dbReference type="SUPFAM" id="SSF53335">
    <property type="entry name" value="S-adenosyl-L-methionine-dependent methyltransferases"/>
    <property type="match status" value="1"/>
</dbReference>
<comment type="similarity">
    <text evidence="6">Belongs to the methyltransferase superfamily. tRNA (adenine-N(6)-)-methyltransferase family.</text>
</comment>
<dbReference type="GO" id="GO:0008033">
    <property type="term" value="P:tRNA processing"/>
    <property type="evidence" value="ECO:0007669"/>
    <property type="project" value="UniProtKB-UniRule"/>
</dbReference>
<evidence type="ECO:0000259" key="7">
    <source>
        <dbReference type="Pfam" id="PF05175"/>
    </source>
</evidence>
<dbReference type="GO" id="GO:0005737">
    <property type="term" value="C:cytoplasm"/>
    <property type="evidence" value="ECO:0007669"/>
    <property type="project" value="UniProtKB-SubCell"/>
</dbReference>
<reference evidence="8 9" key="1">
    <citation type="submission" date="2016-10" db="EMBL/GenBank/DDBJ databases">
        <authorList>
            <person name="de Groot N.N."/>
        </authorList>
    </citation>
    <scope>NUCLEOTIDE SEQUENCE [LARGE SCALE GENOMIC DNA]</scope>
    <source>
        <strain>GEY</strain>
        <strain evidence="9">DSM 9560</strain>
    </source>
</reference>
<dbReference type="Gene3D" id="3.40.50.150">
    <property type="entry name" value="Vaccinia Virus protein VP39"/>
    <property type="match status" value="1"/>
</dbReference>
<dbReference type="HAMAP" id="MF_01872">
    <property type="entry name" value="tRNA_methyltr_YfiC"/>
    <property type="match status" value="1"/>
</dbReference>
<dbReference type="GO" id="GO:0003676">
    <property type="term" value="F:nucleic acid binding"/>
    <property type="evidence" value="ECO:0007669"/>
    <property type="project" value="InterPro"/>
</dbReference>
<keyword evidence="9" id="KW-1185">Reference proteome</keyword>
<evidence type="ECO:0000256" key="5">
    <source>
        <dbReference type="ARBA" id="ARBA00022694"/>
    </source>
</evidence>
<dbReference type="PANTHER" id="PTHR47739:SF1">
    <property type="entry name" value="TRNA1(VAL) (ADENINE(37)-N6)-METHYLTRANSFERASE"/>
    <property type="match status" value="1"/>
</dbReference>